<proteinExistence type="predicted"/>
<evidence type="ECO:0000256" key="2">
    <source>
        <dbReference type="ARBA" id="ARBA00023125"/>
    </source>
</evidence>
<dbReference type="PANTHER" id="PTHR43537:SF5">
    <property type="entry name" value="UXU OPERON TRANSCRIPTIONAL REGULATOR"/>
    <property type="match status" value="1"/>
</dbReference>
<dbReference type="InterPro" id="IPR008920">
    <property type="entry name" value="TF_FadR/GntR_C"/>
</dbReference>
<organism evidence="6 7">
    <name type="scientific">Arthrobacter sunyaminii</name>
    <dbReference type="NCBI Taxonomy" id="2816859"/>
    <lineage>
        <taxon>Bacteria</taxon>
        <taxon>Bacillati</taxon>
        <taxon>Actinomycetota</taxon>
        <taxon>Actinomycetes</taxon>
        <taxon>Micrococcales</taxon>
        <taxon>Micrococcaceae</taxon>
        <taxon>Arthrobacter</taxon>
    </lineage>
</organism>
<dbReference type="Pfam" id="PF07729">
    <property type="entry name" value="FCD"/>
    <property type="match status" value="1"/>
</dbReference>
<dbReference type="EMBL" id="CP076456">
    <property type="protein sequence ID" value="QWQ37319.1"/>
    <property type="molecule type" value="Genomic_DNA"/>
</dbReference>
<feature type="region of interest" description="Disordered" evidence="4">
    <location>
        <begin position="16"/>
        <end position="49"/>
    </location>
</feature>
<keyword evidence="3" id="KW-0804">Transcription</keyword>
<evidence type="ECO:0000256" key="1">
    <source>
        <dbReference type="ARBA" id="ARBA00023015"/>
    </source>
</evidence>
<dbReference type="RefSeq" id="WP_207347567.1">
    <property type="nucleotide sequence ID" value="NZ_CP076456.1"/>
</dbReference>
<feature type="domain" description="GntR C-terminal" evidence="5">
    <location>
        <begin position="96"/>
        <end position="225"/>
    </location>
</feature>
<dbReference type="Proteomes" id="UP000680588">
    <property type="component" value="Chromosome"/>
</dbReference>
<dbReference type="Gene3D" id="1.20.120.530">
    <property type="entry name" value="GntR ligand-binding domain-like"/>
    <property type="match status" value="1"/>
</dbReference>
<sequence>MSIQSSSRAHDVAALLSSLSESSPPGARLGQKNELRERSGASSGSFNEGLKIAQDRGAVEVRRGPGGGIFAVERTVLGRLGGELMTLDTGDPSVAEALRMRNTLDPLVVSDALDHATMADITRLREHLGQMEQSIKTWDMNGFMKACTNYQRHVLSLSPNAMLRPVYGALLDILEREGVPISTMGGAVNEEGLRARLAFFMRMTAALESRDREAAYAVMVESTVGWRPYLPRENSAPSQHP</sequence>
<evidence type="ECO:0000313" key="6">
    <source>
        <dbReference type="EMBL" id="QWQ37319.1"/>
    </source>
</evidence>
<dbReference type="PANTHER" id="PTHR43537">
    <property type="entry name" value="TRANSCRIPTIONAL REGULATOR, GNTR FAMILY"/>
    <property type="match status" value="1"/>
</dbReference>
<accession>A0A975S7M2</accession>
<evidence type="ECO:0000256" key="3">
    <source>
        <dbReference type="ARBA" id="ARBA00023163"/>
    </source>
</evidence>
<dbReference type="InterPro" id="IPR011711">
    <property type="entry name" value="GntR_C"/>
</dbReference>
<keyword evidence="1" id="KW-0805">Transcription regulation</keyword>
<evidence type="ECO:0000313" key="7">
    <source>
        <dbReference type="Proteomes" id="UP000680588"/>
    </source>
</evidence>
<keyword evidence="2" id="KW-0238">DNA-binding</keyword>
<name>A0A975S7M2_9MICC</name>
<evidence type="ECO:0000256" key="4">
    <source>
        <dbReference type="SAM" id="MobiDB-lite"/>
    </source>
</evidence>
<dbReference type="SUPFAM" id="SSF48008">
    <property type="entry name" value="GntR ligand-binding domain-like"/>
    <property type="match status" value="1"/>
</dbReference>
<dbReference type="KEGG" id="asun:KG104_06105"/>
<reference evidence="6" key="1">
    <citation type="submission" date="2021-06" db="EMBL/GenBank/DDBJ databases">
        <title>Novel species in genus Arthrobacter.</title>
        <authorList>
            <person name="Zhang G."/>
        </authorList>
    </citation>
    <scope>NUCLEOTIDE SEQUENCE</scope>
    <source>
        <strain evidence="6">Zg-ZUI122</strain>
    </source>
</reference>
<evidence type="ECO:0000259" key="5">
    <source>
        <dbReference type="SMART" id="SM00895"/>
    </source>
</evidence>
<dbReference type="AlphaFoldDB" id="A0A975S7M2"/>
<gene>
    <name evidence="6" type="ORF">KG104_06105</name>
</gene>
<protein>
    <submittedName>
        <fullName evidence="6">FCD domain-containing protein</fullName>
    </submittedName>
</protein>
<dbReference type="SMART" id="SM00895">
    <property type="entry name" value="FCD"/>
    <property type="match status" value="1"/>
</dbReference>
<dbReference type="GO" id="GO:0003677">
    <property type="term" value="F:DNA binding"/>
    <property type="evidence" value="ECO:0007669"/>
    <property type="project" value="UniProtKB-KW"/>
</dbReference>
<keyword evidence="7" id="KW-1185">Reference proteome</keyword>